<dbReference type="AlphaFoldDB" id="A0A9W9F6H2"/>
<dbReference type="PRINTS" id="PR00081">
    <property type="entry name" value="GDHRDH"/>
</dbReference>
<organism evidence="3 4">
    <name type="scientific">Penicillium angulare</name>
    <dbReference type="NCBI Taxonomy" id="116970"/>
    <lineage>
        <taxon>Eukaryota</taxon>
        <taxon>Fungi</taxon>
        <taxon>Dikarya</taxon>
        <taxon>Ascomycota</taxon>
        <taxon>Pezizomycotina</taxon>
        <taxon>Eurotiomycetes</taxon>
        <taxon>Eurotiomycetidae</taxon>
        <taxon>Eurotiales</taxon>
        <taxon>Aspergillaceae</taxon>
        <taxon>Penicillium</taxon>
    </lineage>
</organism>
<evidence type="ECO:0000256" key="1">
    <source>
        <dbReference type="RuleBase" id="RU000363"/>
    </source>
</evidence>
<evidence type="ECO:0000313" key="4">
    <source>
        <dbReference type="Proteomes" id="UP001149165"/>
    </source>
</evidence>
<dbReference type="InterPro" id="IPR036291">
    <property type="entry name" value="NAD(P)-bd_dom_sf"/>
</dbReference>
<dbReference type="SUPFAM" id="SSF51735">
    <property type="entry name" value="NAD(P)-binding Rossmann-fold domains"/>
    <property type="match status" value="1"/>
</dbReference>
<dbReference type="Pfam" id="PF00106">
    <property type="entry name" value="adh_short"/>
    <property type="match status" value="1"/>
</dbReference>
<dbReference type="EMBL" id="JAPQKH010000006">
    <property type="protein sequence ID" value="KAJ5094520.1"/>
    <property type="molecule type" value="Genomic_DNA"/>
</dbReference>
<dbReference type="InterPro" id="IPR057326">
    <property type="entry name" value="KR_dom"/>
</dbReference>
<dbReference type="PRINTS" id="PR00080">
    <property type="entry name" value="SDRFAMILY"/>
</dbReference>
<dbReference type="PANTHER" id="PTHR43976">
    <property type="entry name" value="SHORT CHAIN DEHYDROGENASE"/>
    <property type="match status" value="1"/>
</dbReference>
<reference evidence="3" key="1">
    <citation type="submission" date="2022-11" db="EMBL/GenBank/DDBJ databases">
        <authorList>
            <person name="Petersen C."/>
        </authorList>
    </citation>
    <scope>NUCLEOTIDE SEQUENCE</scope>
    <source>
        <strain evidence="3">IBT 30069</strain>
    </source>
</reference>
<dbReference type="Gene3D" id="3.40.50.720">
    <property type="entry name" value="NAD(P)-binding Rossmann-like Domain"/>
    <property type="match status" value="1"/>
</dbReference>
<dbReference type="SMART" id="SM00822">
    <property type="entry name" value="PKS_KR"/>
    <property type="match status" value="1"/>
</dbReference>
<evidence type="ECO:0000259" key="2">
    <source>
        <dbReference type="SMART" id="SM00822"/>
    </source>
</evidence>
<reference evidence="3" key="2">
    <citation type="journal article" date="2023" name="IMA Fungus">
        <title>Comparative genomic study of the Penicillium genus elucidates a diverse pangenome and 15 lateral gene transfer events.</title>
        <authorList>
            <person name="Petersen C."/>
            <person name="Sorensen T."/>
            <person name="Nielsen M.R."/>
            <person name="Sondergaard T.E."/>
            <person name="Sorensen J.L."/>
            <person name="Fitzpatrick D.A."/>
            <person name="Frisvad J.C."/>
            <person name="Nielsen K.L."/>
        </authorList>
    </citation>
    <scope>NUCLEOTIDE SEQUENCE</scope>
    <source>
        <strain evidence="3">IBT 30069</strain>
    </source>
</reference>
<dbReference type="InterPro" id="IPR051911">
    <property type="entry name" value="SDR_oxidoreductase"/>
</dbReference>
<dbReference type="OrthoDB" id="1274115at2759"/>
<gene>
    <name evidence="3" type="ORF">N7456_010381</name>
</gene>
<sequence length="294" mass="31290">MSTYTKPNRPLTWLITGCSSGLGLELTRIVQANGDKVIATSRNPARTPTLVDEIKRHGGEWHALDVDNPSAPGELLQTLTKSGHSIDVLVNNAGVIHFGLLEQFTDEGLRGQMETLYFGPQRLIRAVLPGMREQRFGVIVNISSGAALDGNGSMGAYAAAKAALDASTRVLAKEVSSFNIRPLTVWLGTLNTNIGNASPILPGPIPNDYRGSAAEQMMEAIKGRKFAGNGDKEKAAKAIYEVVVGKGAGAGREGERFLPLGSDMVSRVALIRDQSDHALQVFGDTAGSIAVEQR</sequence>
<comment type="similarity">
    <text evidence="1">Belongs to the short-chain dehydrogenases/reductases (SDR) family.</text>
</comment>
<comment type="caution">
    <text evidence="3">The sequence shown here is derived from an EMBL/GenBank/DDBJ whole genome shotgun (WGS) entry which is preliminary data.</text>
</comment>
<dbReference type="InterPro" id="IPR002347">
    <property type="entry name" value="SDR_fam"/>
</dbReference>
<protein>
    <submittedName>
        <fullName evidence="3">Short-chain dehydrogenase/reductase SDR</fullName>
    </submittedName>
</protein>
<keyword evidence="4" id="KW-1185">Reference proteome</keyword>
<dbReference type="PANTHER" id="PTHR43976:SF6">
    <property type="entry name" value="OXIDOREDUCTASE, PUTATIVE (AFU_ORTHOLOGUE AFUA_1G13950)-RELATED"/>
    <property type="match status" value="1"/>
</dbReference>
<accession>A0A9W9F6H2</accession>
<dbReference type="Proteomes" id="UP001149165">
    <property type="component" value="Unassembled WGS sequence"/>
</dbReference>
<proteinExistence type="inferred from homology"/>
<name>A0A9W9F6H2_9EURO</name>
<evidence type="ECO:0000313" key="3">
    <source>
        <dbReference type="EMBL" id="KAJ5094520.1"/>
    </source>
</evidence>
<feature type="domain" description="Ketoreductase" evidence="2">
    <location>
        <begin position="11"/>
        <end position="189"/>
    </location>
</feature>